<feature type="binding site" evidence="6">
    <location>
        <position position="339"/>
    </location>
    <ligand>
        <name>Zn(2+)</name>
        <dbReference type="ChEBI" id="CHEBI:29105"/>
    </ligand>
</feature>
<dbReference type="EMBL" id="CP086363">
    <property type="protein sequence ID" value="UNI23925.1"/>
    <property type="molecule type" value="Genomic_DNA"/>
</dbReference>
<feature type="transmembrane region" description="Helical" evidence="8">
    <location>
        <begin position="298"/>
        <end position="317"/>
    </location>
</feature>
<keyword evidence="6" id="KW-0862">Zinc</keyword>
<keyword evidence="10" id="KW-1185">Reference proteome</keyword>
<evidence type="ECO:0000313" key="10">
    <source>
        <dbReference type="Proteomes" id="UP000829364"/>
    </source>
</evidence>
<comment type="similarity">
    <text evidence="2">Belongs to the ADIPOR family.</text>
</comment>
<dbReference type="GO" id="GO:0038023">
    <property type="term" value="F:signaling receptor activity"/>
    <property type="evidence" value="ECO:0007669"/>
    <property type="project" value="TreeGrafter"/>
</dbReference>
<dbReference type="PANTHER" id="PTHR20855">
    <property type="entry name" value="ADIPOR/PROGESTIN RECEPTOR-RELATED"/>
    <property type="match status" value="1"/>
</dbReference>
<evidence type="ECO:0000256" key="3">
    <source>
        <dbReference type="ARBA" id="ARBA00022692"/>
    </source>
</evidence>
<dbReference type="PANTHER" id="PTHR20855:SF52">
    <property type="entry name" value="ADIPONECTIN RECEPTOR PROTEIN"/>
    <property type="match status" value="1"/>
</dbReference>
<reference evidence="9" key="1">
    <citation type="submission" date="2021-11" db="EMBL/GenBank/DDBJ databases">
        <title>Purpureocillium_takamizusanense_genome.</title>
        <authorList>
            <person name="Nguyen N.-H."/>
        </authorList>
    </citation>
    <scope>NUCLEOTIDE SEQUENCE</scope>
    <source>
        <strain evidence="9">PT3</strain>
    </source>
</reference>
<protein>
    <submittedName>
        <fullName evidence="9">Uncharacterized protein</fullName>
    </submittedName>
</protein>
<gene>
    <name evidence="9" type="ORF">JDV02_009715</name>
</gene>
<evidence type="ECO:0000256" key="5">
    <source>
        <dbReference type="ARBA" id="ARBA00023136"/>
    </source>
</evidence>
<dbReference type="GO" id="GO:0016020">
    <property type="term" value="C:membrane"/>
    <property type="evidence" value="ECO:0007669"/>
    <property type="project" value="UniProtKB-SubCell"/>
</dbReference>
<dbReference type="RefSeq" id="XP_047847406.1">
    <property type="nucleotide sequence ID" value="XM_047991394.1"/>
</dbReference>
<feature type="transmembrane region" description="Helical" evidence="8">
    <location>
        <begin position="233"/>
        <end position="253"/>
    </location>
</feature>
<keyword evidence="3 8" id="KW-0812">Transmembrane</keyword>
<evidence type="ECO:0000256" key="1">
    <source>
        <dbReference type="ARBA" id="ARBA00004141"/>
    </source>
</evidence>
<keyword evidence="6" id="KW-0479">Metal-binding</keyword>
<dbReference type="GeneID" id="72071660"/>
<feature type="transmembrane region" description="Helical" evidence="8">
    <location>
        <begin position="265"/>
        <end position="286"/>
    </location>
</feature>
<evidence type="ECO:0000256" key="7">
    <source>
        <dbReference type="SAM" id="MobiDB-lite"/>
    </source>
</evidence>
<feature type="region of interest" description="Disordered" evidence="7">
    <location>
        <begin position="1"/>
        <end position="46"/>
    </location>
</feature>
<feature type="transmembrane region" description="Helical" evidence="8">
    <location>
        <begin position="110"/>
        <end position="135"/>
    </location>
</feature>
<keyword evidence="4 8" id="KW-1133">Transmembrane helix</keyword>
<name>A0A9Q8QQJ1_9HYPO</name>
<comment type="subcellular location">
    <subcellularLocation>
        <location evidence="1">Membrane</location>
        <topology evidence="1">Multi-pass membrane protein</topology>
    </subcellularLocation>
</comment>
<evidence type="ECO:0000313" key="9">
    <source>
        <dbReference type="EMBL" id="UNI23925.1"/>
    </source>
</evidence>
<feature type="binding site" evidence="6">
    <location>
        <position position="189"/>
    </location>
    <ligand>
        <name>Zn(2+)</name>
        <dbReference type="ChEBI" id="CHEBI:29105"/>
    </ligand>
</feature>
<dbReference type="OrthoDB" id="529367at2759"/>
<dbReference type="InterPro" id="IPR004254">
    <property type="entry name" value="AdipoR/HlyIII-related"/>
</dbReference>
<feature type="compositionally biased region" description="Low complexity" evidence="7">
    <location>
        <begin position="30"/>
        <end position="46"/>
    </location>
</feature>
<evidence type="ECO:0000256" key="4">
    <source>
        <dbReference type="ARBA" id="ARBA00022989"/>
    </source>
</evidence>
<dbReference type="AlphaFoldDB" id="A0A9Q8QQJ1"/>
<feature type="transmembrane region" description="Helical" evidence="8">
    <location>
        <begin position="207"/>
        <end position="226"/>
    </location>
</feature>
<evidence type="ECO:0000256" key="2">
    <source>
        <dbReference type="ARBA" id="ARBA00007018"/>
    </source>
</evidence>
<evidence type="ECO:0000256" key="6">
    <source>
        <dbReference type="PIRSR" id="PIRSR604254-1"/>
    </source>
</evidence>
<feature type="binding site" evidence="6">
    <location>
        <position position="335"/>
    </location>
    <ligand>
        <name>Zn(2+)</name>
        <dbReference type="ChEBI" id="CHEBI:29105"/>
    </ligand>
</feature>
<dbReference type="Proteomes" id="UP000829364">
    <property type="component" value="Chromosome 10"/>
</dbReference>
<dbReference type="GO" id="GO:0046872">
    <property type="term" value="F:metal ion binding"/>
    <property type="evidence" value="ECO:0007669"/>
    <property type="project" value="UniProtKB-KW"/>
</dbReference>
<organism evidence="9 10">
    <name type="scientific">Purpureocillium takamizusanense</name>
    <dbReference type="NCBI Taxonomy" id="2060973"/>
    <lineage>
        <taxon>Eukaryota</taxon>
        <taxon>Fungi</taxon>
        <taxon>Dikarya</taxon>
        <taxon>Ascomycota</taxon>
        <taxon>Pezizomycotina</taxon>
        <taxon>Sordariomycetes</taxon>
        <taxon>Hypocreomycetidae</taxon>
        <taxon>Hypocreales</taxon>
        <taxon>Ophiocordycipitaceae</taxon>
        <taxon>Purpureocillium</taxon>
    </lineage>
</organism>
<dbReference type="Pfam" id="PF03006">
    <property type="entry name" value="HlyIII"/>
    <property type="match status" value="1"/>
</dbReference>
<evidence type="ECO:0000256" key="8">
    <source>
        <dbReference type="SAM" id="Phobius"/>
    </source>
</evidence>
<accession>A0A9Q8QQJ1</accession>
<feature type="transmembrane region" description="Helical" evidence="8">
    <location>
        <begin position="168"/>
        <end position="192"/>
    </location>
</feature>
<sequence length="371" mass="40944">MAALPPANKGRSASTADDDDGLLRRRRRPSSSSSSSPPASSSTTTTADTLVHAVKALEHKAEHTLLQLWDDLPAWRRDNAFIRSGYRPIRGSYAHSLRSLFYLHNESVNIWTHLLGAIVAIALSLWCLRGVLVAAAATTSTRRPYEDYYRYVSTYAAAAARNASRADVCVFACFFGGAVVCLGMSATFHALVDHSEDVARWGNKLDYTGIVALIVGSYVPALYYGFFCRPVLLTGYLALICLLGTGCAAVSWIERFRTPQWRPYRAGMFIGLGLSGIVPVVHGLSIYGYRELENRMSISWVIAHGAMYIFGAVLYAARWPERRSPGAFDFWGSSHQIFHMCVLLAAGTHFYGMTKAFDHHHTVMGSQCLNE</sequence>
<keyword evidence="5 8" id="KW-0472">Membrane</keyword>
<feature type="transmembrane region" description="Helical" evidence="8">
    <location>
        <begin position="337"/>
        <end position="354"/>
    </location>
</feature>
<dbReference type="KEGG" id="ptkz:JDV02_009715"/>
<proteinExistence type="inferred from homology"/>
<dbReference type="GO" id="GO:0006882">
    <property type="term" value="P:intracellular zinc ion homeostasis"/>
    <property type="evidence" value="ECO:0007669"/>
    <property type="project" value="TreeGrafter"/>
</dbReference>